<dbReference type="GO" id="GO:0005524">
    <property type="term" value="F:ATP binding"/>
    <property type="evidence" value="ECO:0007669"/>
    <property type="project" value="UniProtKB-KW"/>
</dbReference>
<proteinExistence type="inferred from homology"/>
<name>A0A7M5WJE4_9CNID</name>
<feature type="transmembrane region" description="Helical" evidence="9">
    <location>
        <begin position="44"/>
        <end position="67"/>
    </location>
</feature>
<keyword evidence="3" id="KW-0808">Transferase</keyword>
<dbReference type="Pfam" id="PF03281">
    <property type="entry name" value="Mab-21"/>
    <property type="match status" value="1"/>
</dbReference>
<evidence type="ECO:0008006" key="14">
    <source>
        <dbReference type="Google" id="ProtNLM"/>
    </source>
</evidence>
<evidence type="ECO:0000259" key="10">
    <source>
        <dbReference type="Pfam" id="PF03281"/>
    </source>
</evidence>
<dbReference type="GO" id="GO:0046872">
    <property type="term" value="F:metal ion binding"/>
    <property type="evidence" value="ECO:0007669"/>
    <property type="project" value="UniProtKB-KW"/>
</dbReference>
<keyword evidence="8" id="KW-0460">Magnesium</keyword>
<feature type="domain" description="Mab-21-like HhH/H2TH-like" evidence="11">
    <location>
        <begin position="439"/>
        <end position="529"/>
    </location>
</feature>
<comment type="similarity">
    <text evidence="2">Belongs to the mab-21 family.</text>
</comment>
<feature type="transmembrane region" description="Helical" evidence="9">
    <location>
        <begin position="126"/>
        <end position="147"/>
    </location>
</feature>
<keyword evidence="9" id="KW-0812">Transmembrane</keyword>
<reference evidence="12" key="1">
    <citation type="submission" date="2021-01" db="UniProtKB">
        <authorList>
            <consortium name="EnsemblMetazoa"/>
        </authorList>
    </citation>
    <scope>IDENTIFICATION</scope>
</reference>
<dbReference type="GO" id="GO:0016779">
    <property type="term" value="F:nucleotidyltransferase activity"/>
    <property type="evidence" value="ECO:0007669"/>
    <property type="project" value="UniProtKB-KW"/>
</dbReference>
<sequence>SLRIKMETLNETYLGKVMMNHSNITTSNHTNTDGCFLHQDQRMLIIDCLFGVSGGISCLWILINYLVTRSKLILVSNIKQSIRLKRCQQIGIIATIVCFVLSSVICLEDMCETMKSAGKYQKYEGFLQYALFCSSLTLFIYFTYIFLRNCVQLQKRRKRPIKDSSSLLSKLKHVDSDIPWPDEIESKWFQTKQNLEPILRNIKSSFVIPLQPSELTSILTGSSMERFNVPLDFMDDKYFGNSRHLGSGHALLSDHDLMIYNGYEEASFNAESYYFIETQCDNLSPGFVNVIRNQTNSRVSGKEIVEKVYDSVMNTKIKTLQGFRTLTRNKTWKFMMDKNISYIKKSGPAVCINYYMPFCPIIRADITFGIQCIGEWPPTSDWPTRSRVWPDETVVDSIVKRGFHLVPKSQPNDIEGTTWRYSFSTAEVVLSKWISPEARKCFVALKIISKDFLKPRCKSFKSYFLKMIFYNVLEKTDENEWVEANLESCFHLLLDGVIKSIENENCPHHWIPEINLFKNFTSNDFKALKEILLEIKQRPQSYIQCLMKGV</sequence>
<keyword evidence="13" id="KW-1185">Reference proteome</keyword>
<dbReference type="Proteomes" id="UP000594262">
    <property type="component" value="Unplaced"/>
</dbReference>
<protein>
    <recommendedName>
        <fullName evidence="14">Mab-21-like HhH/H2TH-like domain-containing protein</fullName>
    </recommendedName>
</protein>
<keyword evidence="9" id="KW-1133">Transmembrane helix</keyword>
<evidence type="ECO:0000256" key="2">
    <source>
        <dbReference type="ARBA" id="ARBA00008307"/>
    </source>
</evidence>
<evidence type="ECO:0000313" key="12">
    <source>
        <dbReference type="EnsemblMetazoa" id="CLYHEMP004359.1"/>
    </source>
</evidence>
<evidence type="ECO:0000256" key="8">
    <source>
        <dbReference type="ARBA" id="ARBA00022842"/>
    </source>
</evidence>
<dbReference type="InterPro" id="IPR046906">
    <property type="entry name" value="Mab-21_HhH/H2TH-like"/>
</dbReference>
<evidence type="ECO:0000313" key="13">
    <source>
        <dbReference type="Proteomes" id="UP000594262"/>
    </source>
</evidence>
<keyword evidence="6" id="KW-0547">Nucleotide-binding</keyword>
<accession>A0A7M5WJE4</accession>
<dbReference type="Pfam" id="PF20266">
    <property type="entry name" value="Mab-21_C"/>
    <property type="match status" value="1"/>
</dbReference>
<evidence type="ECO:0000259" key="11">
    <source>
        <dbReference type="Pfam" id="PF20266"/>
    </source>
</evidence>
<dbReference type="PANTHER" id="PTHR10656">
    <property type="entry name" value="CELL FATE DETERMINING PROTEIN MAB21-RELATED"/>
    <property type="match status" value="1"/>
</dbReference>
<dbReference type="InterPro" id="IPR024810">
    <property type="entry name" value="MAB21L/cGLR"/>
</dbReference>
<dbReference type="SMART" id="SM01265">
    <property type="entry name" value="Mab-21"/>
    <property type="match status" value="1"/>
</dbReference>
<feature type="domain" description="Mab-21-like nucleotidyltransferase" evidence="10">
    <location>
        <begin position="284"/>
        <end position="430"/>
    </location>
</feature>
<comment type="cofactor">
    <cofactor evidence="1">
        <name>Mg(2+)</name>
        <dbReference type="ChEBI" id="CHEBI:18420"/>
    </cofactor>
</comment>
<dbReference type="AlphaFoldDB" id="A0A7M5WJE4"/>
<evidence type="ECO:0000256" key="1">
    <source>
        <dbReference type="ARBA" id="ARBA00001946"/>
    </source>
</evidence>
<evidence type="ECO:0000256" key="4">
    <source>
        <dbReference type="ARBA" id="ARBA00022695"/>
    </source>
</evidence>
<dbReference type="OrthoDB" id="5988859at2759"/>
<keyword evidence="4" id="KW-0548">Nucleotidyltransferase</keyword>
<keyword evidence="9" id="KW-0472">Membrane</keyword>
<evidence type="ECO:0000256" key="3">
    <source>
        <dbReference type="ARBA" id="ARBA00022679"/>
    </source>
</evidence>
<organism evidence="12 13">
    <name type="scientific">Clytia hemisphaerica</name>
    <dbReference type="NCBI Taxonomy" id="252671"/>
    <lineage>
        <taxon>Eukaryota</taxon>
        <taxon>Metazoa</taxon>
        <taxon>Cnidaria</taxon>
        <taxon>Hydrozoa</taxon>
        <taxon>Hydroidolina</taxon>
        <taxon>Leptothecata</taxon>
        <taxon>Obeliida</taxon>
        <taxon>Clytiidae</taxon>
        <taxon>Clytia</taxon>
    </lineage>
</organism>
<evidence type="ECO:0000256" key="5">
    <source>
        <dbReference type="ARBA" id="ARBA00022723"/>
    </source>
</evidence>
<evidence type="ECO:0000256" key="7">
    <source>
        <dbReference type="ARBA" id="ARBA00022840"/>
    </source>
</evidence>
<keyword evidence="5" id="KW-0479">Metal-binding</keyword>
<keyword evidence="7" id="KW-0067">ATP-binding</keyword>
<dbReference type="Gene3D" id="1.10.1410.40">
    <property type="match status" value="1"/>
</dbReference>
<evidence type="ECO:0000256" key="9">
    <source>
        <dbReference type="SAM" id="Phobius"/>
    </source>
</evidence>
<dbReference type="InterPro" id="IPR046903">
    <property type="entry name" value="Mab-21-like_nuc_Trfase"/>
</dbReference>
<evidence type="ECO:0000256" key="6">
    <source>
        <dbReference type="ARBA" id="ARBA00022741"/>
    </source>
</evidence>
<dbReference type="EnsemblMetazoa" id="CLYHEMT004359.1">
    <property type="protein sequence ID" value="CLYHEMP004359.1"/>
    <property type="gene ID" value="CLYHEMG004359"/>
</dbReference>
<feature type="transmembrane region" description="Helical" evidence="9">
    <location>
        <begin position="87"/>
        <end position="106"/>
    </location>
</feature>
<dbReference type="PANTHER" id="PTHR10656:SF42">
    <property type="entry name" value="CYCLIC GMP-AMP SYNTHASE-LIKE PROTEIN-RELATED"/>
    <property type="match status" value="1"/>
</dbReference>